<gene>
    <name evidence="1" type="ORF">SAMN05444921_107164</name>
</gene>
<proteinExistence type="predicted"/>
<dbReference type="EMBL" id="FNHI01000007">
    <property type="protein sequence ID" value="SDM37615.1"/>
    <property type="molecule type" value="Genomic_DNA"/>
</dbReference>
<organism evidence="1 2">
    <name type="scientific">Streptomyces wuyuanensis</name>
    <dbReference type="NCBI Taxonomy" id="1196353"/>
    <lineage>
        <taxon>Bacteria</taxon>
        <taxon>Bacillati</taxon>
        <taxon>Actinomycetota</taxon>
        <taxon>Actinomycetes</taxon>
        <taxon>Kitasatosporales</taxon>
        <taxon>Streptomycetaceae</taxon>
        <taxon>Streptomyces</taxon>
    </lineage>
</organism>
<name>A0A1G9SRY8_9ACTN</name>
<evidence type="ECO:0000313" key="2">
    <source>
        <dbReference type="Proteomes" id="UP000199063"/>
    </source>
</evidence>
<dbReference type="Proteomes" id="UP000199063">
    <property type="component" value="Unassembled WGS sequence"/>
</dbReference>
<protein>
    <recommendedName>
        <fullName evidence="3">Secreted protein</fullName>
    </recommendedName>
</protein>
<sequence length="126" mass="13238">MFGKLLRRVLTVLTVVGAVSVTGPAVQRAEAASVCSGRPAKAVGFSTGELRIYKKRQYVCALTVAKRPGAVRSMSVSLQPRGGRAAVDKGRFTRQAGPVTVHALNRCVRVSGAVAGKRASTGWILC</sequence>
<accession>A0A1G9SRY8</accession>
<keyword evidence="2" id="KW-1185">Reference proteome</keyword>
<dbReference type="GeneID" id="40829901"/>
<evidence type="ECO:0000313" key="1">
    <source>
        <dbReference type="EMBL" id="SDM37615.1"/>
    </source>
</evidence>
<dbReference type="OrthoDB" id="4321110at2"/>
<dbReference type="AlphaFoldDB" id="A0A1G9SRY8"/>
<dbReference type="STRING" id="1196353.SAMN05444921_107164"/>
<reference evidence="2" key="1">
    <citation type="submission" date="2016-10" db="EMBL/GenBank/DDBJ databases">
        <authorList>
            <person name="Varghese N."/>
            <person name="Submissions S."/>
        </authorList>
    </citation>
    <scope>NUCLEOTIDE SEQUENCE [LARGE SCALE GENOMIC DNA]</scope>
    <source>
        <strain evidence="2">CGMCC 4.7042</strain>
    </source>
</reference>
<evidence type="ECO:0008006" key="3">
    <source>
        <dbReference type="Google" id="ProtNLM"/>
    </source>
</evidence>
<dbReference type="RefSeq" id="WP_093654103.1">
    <property type="nucleotide sequence ID" value="NZ_FNHI01000007.1"/>
</dbReference>